<dbReference type="SMART" id="SM00387">
    <property type="entry name" value="HATPase_c"/>
    <property type="match status" value="1"/>
</dbReference>
<feature type="domain" description="Histidine kinase" evidence="15">
    <location>
        <begin position="508"/>
        <end position="720"/>
    </location>
</feature>
<proteinExistence type="predicted"/>
<evidence type="ECO:0000256" key="9">
    <source>
        <dbReference type="ARBA" id="ARBA00022777"/>
    </source>
</evidence>
<dbReference type="RefSeq" id="WP_275469259.1">
    <property type="nucleotide sequence ID" value="NZ_CP110232.1"/>
</dbReference>
<evidence type="ECO:0000313" key="17">
    <source>
        <dbReference type="Proteomes" id="UP001179647"/>
    </source>
</evidence>
<keyword evidence="4" id="KW-1003">Cell membrane</keyword>
<dbReference type="InterPro" id="IPR005467">
    <property type="entry name" value="His_kinase_dom"/>
</dbReference>
<evidence type="ECO:0000259" key="15">
    <source>
        <dbReference type="PROSITE" id="PS50109"/>
    </source>
</evidence>
<evidence type="ECO:0000256" key="11">
    <source>
        <dbReference type="ARBA" id="ARBA00022989"/>
    </source>
</evidence>
<keyword evidence="5" id="KW-0597">Phosphoprotein</keyword>
<keyword evidence="6" id="KW-0808">Transferase</keyword>
<feature type="transmembrane region" description="Helical" evidence="14">
    <location>
        <begin position="263"/>
        <end position="283"/>
    </location>
</feature>
<keyword evidence="17" id="KW-1185">Reference proteome</keyword>
<dbReference type="FunFam" id="1.10.287.130:FF:000008">
    <property type="entry name" value="Two-component sensor histidine kinase"/>
    <property type="match status" value="1"/>
</dbReference>
<dbReference type="InterPro" id="IPR050398">
    <property type="entry name" value="HssS/ArlS-like"/>
</dbReference>
<dbReference type="SUPFAM" id="SSF47384">
    <property type="entry name" value="Homodimeric domain of signal transducing histidine kinase"/>
    <property type="match status" value="1"/>
</dbReference>
<keyword evidence="8" id="KW-0547">Nucleotide-binding</keyword>
<feature type="transmembrane region" description="Helical" evidence="14">
    <location>
        <begin position="393"/>
        <end position="414"/>
    </location>
</feature>
<dbReference type="GO" id="GO:0005886">
    <property type="term" value="C:plasma membrane"/>
    <property type="evidence" value="ECO:0007669"/>
    <property type="project" value="UniProtKB-SubCell"/>
</dbReference>
<dbReference type="InterPro" id="IPR036097">
    <property type="entry name" value="HisK_dim/P_sf"/>
</dbReference>
<evidence type="ECO:0000256" key="14">
    <source>
        <dbReference type="SAM" id="Phobius"/>
    </source>
</evidence>
<keyword evidence="12" id="KW-0902">Two-component regulatory system</keyword>
<evidence type="ECO:0000256" key="6">
    <source>
        <dbReference type="ARBA" id="ARBA00022679"/>
    </source>
</evidence>
<evidence type="ECO:0000256" key="5">
    <source>
        <dbReference type="ARBA" id="ARBA00022553"/>
    </source>
</evidence>
<dbReference type="GO" id="GO:0005524">
    <property type="term" value="F:ATP binding"/>
    <property type="evidence" value="ECO:0007669"/>
    <property type="project" value="UniProtKB-KW"/>
</dbReference>
<dbReference type="AlphaFoldDB" id="A0AAF0CV25"/>
<comment type="subcellular location">
    <subcellularLocation>
        <location evidence="2">Cell membrane</location>
        <topology evidence="2">Multi-pass membrane protein</topology>
    </subcellularLocation>
</comment>
<dbReference type="Pfam" id="PF00512">
    <property type="entry name" value="HisKA"/>
    <property type="match status" value="1"/>
</dbReference>
<dbReference type="Gene3D" id="1.10.287.130">
    <property type="match status" value="1"/>
</dbReference>
<dbReference type="EC" id="2.7.13.3" evidence="3"/>
<dbReference type="PANTHER" id="PTHR45528">
    <property type="entry name" value="SENSOR HISTIDINE KINASE CPXA"/>
    <property type="match status" value="1"/>
</dbReference>
<evidence type="ECO:0000256" key="8">
    <source>
        <dbReference type="ARBA" id="ARBA00022741"/>
    </source>
</evidence>
<protein>
    <recommendedName>
        <fullName evidence="3">histidine kinase</fullName>
        <ecNumber evidence="3">2.7.13.3</ecNumber>
    </recommendedName>
</protein>
<evidence type="ECO:0000256" key="3">
    <source>
        <dbReference type="ARBA" id="ARBA00012438"/>
    </source>
</evidence>
<feature type="transmembrane region" description="Helical" evidence="14">
    <location>
        <begin position="332"/>
        <end position="359"/>
    </location>
</feature>
<feature type="transmembrane region" description="Helical" evidence="14">
    <location>
        <begin position="304"/>
        <end position="326"/>
    </location>
</feature>
<dbReference type="InterPro" id="IPR003661">
    <property type="entry name" value="HisK_dim/P_dom"/>
</dbReference>
<dbReference type="InterPro" id="IPR036890">
    <property type="entry name" value="HATPase_C_sf"/>
</dbReference>
<keyword evidence="10" id="KW-0067">ATP-binding</keyword>
<dbReference type="InterPro" id="IPR003594">
    <property type="entry name" value="HATPase_dom"/>
</dbReference>
<evidence type="ECO:0000256" key="7">
    <source>
        <dbReference type="ARBA" id="ARBA00022692"/>
    </source>
</evidence>
<evidence type="ECO:0000256" key="12">
    <source>
        <dbReference type="ARBA" id="ARBA00023012"/>
    </source>
</evidence>
<keyword evidence="9 16" id="KW-0418">Kinase</keyword>
<dbReference type="SMART" id="SM00388">
    <property type="entry name" value="HisKA"/>
    <property type="match status" value="1"/>
</dbReference>
<comment type="catalytic activity">
    <reaction evidence="1">
        <text>ATP + protein L-histidine = ADP + protein N-phospho-L-histidine.</text>
        <dbReference type="EC" id="2.7.13.3"/>
    </reaction>
</comment>
<dbReference type="PANTHER" id="PTHR45528:SF1">
    <property type="entry name" value="SENSOR HISTIDINE KINASE CPXA"/>
    <property type="match status" value="1"/>
</dbReference>
<dbReference type="Pfam" id="PF02518">
    <property type="entry name" value="HATPase_c"/>
    <property type="match status" value="1"/>
</dbReference>
<keyword evidence="13 14" id="KW-0472">Membrane</keyword>
<dbReference type="EMBL" id="CP110232">
    <property type="protein sequence ID" value="WEG73460.1"/>
    <property type="molecule type" value="Genomic_DNA"/>
</dbReference>
<dbReference type="KEGG" id="vie:OL234_00705"/>
<evidence type="ECO:0000256" key="4">
    <source>
        <dbReference type="ARBA" id="ARBA00022475"/>
    </source>
</evidence>
<dbReference type="CDD" id="cd00082">
    <property type="entry name" value="HisKA"/>
    <property type="match status" value="1"/>
</dbReference>
<dbReference type="Gene3D" id="3.30.565.10">
    <property type="entry name" value="Histidine kinase-like ATPase, C-terminal domain"/>
    <property type="match status" value="1"/>
</dbReference>
<feature type="transmembrane region" description="Helical" evidence="14">
    <location>
        <begin position="426"/>
        <end position="445"/>
    </location>
</feature>
<evidence type="ECO:0000313" key="16">
    <source>
        <dbReference type="EMBL" id="WEG73460.1"/>
    </source>
</evidence>
<evidence type="ECO:0000256" key="10">
    <source>
        <dbReference type="ARBA" id="ARBA00022840"/>
    </source>
</evidence>
<dbReference type="GO" id="GO:0000155">
    <property type="term" value="F:phosphorelay sensor kinase activity"/>
    <property type="evidence" value="ECO:0007669"/>
    <property type="project" value="InterPro"/>
</dbReference>
<gene>
    <name evidence="16" type="ORF">OL234_00705</name>
</gene>
<dbReference type="SUPFAM" id="SSF55874">
    <property type="entry name" value="ATPase domain of HSP90 chaperone/DNA topoisomerase II/histidine kinase"/>
    <property type="match status" value="1"/>
</dbReference>
<dbReference type="Proteomes" id="UP001179647">
    <property type="component" value="Chromosome"/>
</dbReference>
<dbReference type="PROSITE" id="PS50109">
    <property type="entry name" value="HIS_KIN"/>
    <property type="match status" value="1"/>
</dbReference>
<organism evidence="16 17">
    <name type="scientific">Vagococcus intermedius</name>
    <dbReference type="NCBI Taxonomy" id="2991418"/>
    <lineage>
        <taxon>Bacteria</taxon>
        <taxon>Bacillati</taxon>
        <taxon>Bacillota</taxon>
        <taxon>Bacilli</taxon>
        <taxon>Lactobacillales</taxon>
        <taxon>Enterococcaceae</taxon>
        <taxon>Vagococcus</taxon>
    </lineage>
</organism>
<evidence type="ECO:0000256" key="1">
    <source>
        <dbReference type="ARBA" id="ARBA00000085"/>
    </source>
</evidence>
<evidence type="ECO:0000256" key="13">
    <source>
        <dbReference type="ARBA" id="ARBA00023136"/>
    </source>
</evidence>
<sequence length="720" mass="82054">MAIRSKNKLLLCLATALLLMSTVILIRTAGALTKKNSDIITDYISQEEFGSLYIEDFLSKFSSKTITAADISDSQVESYRYSFGDFEGQVNDVIGQYRLEIERAQSAKNSDLEKELTEERQRKINDVIENFTDEKAVREKIATAKVDQILSLRDEVISHSTSTINSLNNNYLYYLTSSEGKVFQNISRRGQLPDLEIKRILEKRGIGTVSPLKIGVAAPPELEEIWWNSNEPRVLKGYVTFVKGSEGADFFYDELRLINYGKVLFILGLIVMTVGGILLIFYMKLPLYDRTCHWLYKIPIDIRFLLSIWLTVIISFTVASLGKYLTTTDWRLAIAIFLIGYGSIILVSIIVKGVIFSLVKKEGYQTIKDQFNNSASYFLAKAASLFFKKLPTYIQVTVLVFGTLIVIPILYQFIYENSVGSLFRKITFLSLAIGLLIIVILLLTYRENKIRQVIEQVNKIMTIYQKKHHTKYALTEVITDLSELERMVSETVIMNERTEELKTELLTNVSHDLRTPLTSIISYGDLLTDQTLSNKERDEYLAIINKQSQRMKQLIDDLFEVTKMNNGNVTLHIKEINLQQLLRQTLGEYEEEMAEKQLHLITNFPNVATTIKVDGDKMWRVFDNLFGNVIKYGLPGTRVYLKVTEQVGTVMIQIKNISRYELNEEASSLVERFTRGDEARQSEGSGLGLAIINGIVTLHKGQLTIDVDGDMFKVTIILPK</sequence>
<keyword evidence="7 14" id="KW-0812">Transmembrane</keyword>
<accession>A0AAF0CV25</accession>
<keyword evidence="11 14" id="KW-1133">Transmembrane helix</keyword>
<evidence type="ECO:0000256" key="2">
    <source>
        <dbReference type="ARBA" id="ARBA00004651"/>
    </source>
</evidence>
<name>A0AAF0CV25_9ENTE</name>
<reference evidence="16" key="1">
    <citation type="submission" date="2022-10" db="EMBL/GenBank/DDBJ databases">
        <title>Vagococcus sp. isolated from poultry meat.</title>
        <authorList>
            <person name="Johansson P."/>
            <person name="Bjorkroth J."/>
        </authorList>
    </citation>
    <scope>NUCLEOTIDE SEQUENCE</scope>
    <source>
        <strain evidence="16">STAA11</strain>
    </source>
</reference>